<dbReference type="PANTHER" id="PTHR35535:SF1">
    <property type="entry name" value="HEAT SHOCK PROTEIN HSLJ"/>
    <property type="match status" value="1"/>
</dbReference>
<dbReference type="InterPro" id="IPR038670">
    <property type="entry name" value="HslJ-like_sf"/>
</dbReference>
<dbReference type="InterPro" id="IPR053147">
    <property type="entry name" value="Hsp_HslJ-like"/>
</dbReference>
<evidence type="ECO:0000313" key="2">
    <source>
        <dbReference type="EMBL" id="MCB4806968.1"/>
    </source>
</evidence>
<protein>
    <submittedName>
        <fullName evidence="2">META domain-containing protein</fullName>
    </submittedName>
</protein>
<feature type="domain" description="DUF306" evidence="1">
    <location>
        <begin position="40"/>
        <end position="135"/>
    </location>
</feature>
<evidence type="ECO:0000313" key="3">
    <source>
        <dbReference type="Proteomes" id="UP001139286"/>
    </source>
</evidence>
<dbReference type="AlphaFoldDB" id="A0A9X1I453"/>
<accession>A0A9X1I453</accession>
<comment type="caution">
    <text evidence="2">The sequence shown here is derived from an EMBL/GenBank/DDBJ whole genome shotgun (WGS) entry which is preliminary data.</text>
</comment>
<name>A0A9X1I453_9FLAO</name>
<reference evidence="2" key="1">
    <citation type="submission" date="2021-10" db="EMBL/GenBank/DDBJ databases">
        <title>Tamlana sargassums sp. nov., and Tamlana laminarinivorans sp. nov., two new bacteria isolated from the brown alga.</title>
        <authorList>
            <person name="Li J."/>
        </authorList>
    </citation>
    <scope>NUCLEOTIDE SEQUENCE</scope>
    <source>
        <strain evidence="2">62-3</strain>
    </source>
</reference>
<dbReference type="PANTHER" id="PTHR35535">
    <property type="entry name" value="HEAT SHOCK PROTEIN HSLJ"/>
    <property type="match status" value="1"/>
</dbReference>
<keyword evidence="3" id="KW-1185">Reference proteome</keyword>
<dbReference type="InterPro" id="IPR005184">
    <property type="entry name" value="DUF306_Meta_HslJ"/>
</dbReference>
<dbReference type="EMBL" id="JAJAPX010000001">
    <property type="protein sequence ID" value="MCB4806968.1"/>
    <property type="molecule type" value="Genomic_DNA"/>
</dbReference>
<dbReference type="Pfam" id="PF03724">
    <property type="entry name" value="META"/>
    <property type="match status" value="1"/>
</dbReference>
<proteinExistence type="predicted"/>
<dbReference type="Gene3D" id="2.40.128.270">
    <property type="match status" value="1"/>
</dbReference>
<evidence type="ECO:0000259" key="1">
    <source>
        <dbReference type="Pfam" id="PF03724"/>
    </source>
</evidence>
<dbReference type="RefSeq" id="WP_226694448.1">
    <property type="nucleotide sequence ID" value="NZ_JAJAPX010000001.1"/>
</dbReference>
<organism evidence="2 3">
    <name type="scientific">Neotamlana sargassicola</name>
    <dbReference type="NCBI Taxonomy" id="2883125"/>
    <lineage>
        <taxon>Bacteria</taxon>
        <taxon>Pseudomonadati</taxon>
        <taxon>Bacteroidota</taxon>
        <taxon>Flavobacteriia</taxon>
        <taxon>Flavobacteriales</taxon>
        <taxon>Flavobacteriaceae</taxon>
        <taxon>Neotamlana</taxon>
    </lineage>
</organism>
<sequence length="261" mass="29021">MKLISVFLPLVILKCCWGPTDYQLMLDKQNSNSILIDLNNSFNITNLNGSDITAHGLTISYNSASNTVSGFSGCNQFSGNYTINENAINFSNIISTKKICLNDANAIETEFLKTFKNANAILFSDNGFSLFNKKKLLLKAFKQEQISIDYTVSSRGFFKEVLVNAQSVLLTQKRGGSYNKTSISQQDWERIKNTLKIIKIEEISELKAPSHKYAFDGAALAHLKITKNGKTYQSAPFDHGNPPAEISNLVKEILSLSENIE</sequence>
<dbReference type="Proteomes" id="UP001139286">
    <property type="component" value="Unassembled WGS sequence"/>
</dbReference>
<gene>
    <name evidence="2" type="ORF">LG651_01810</name>
</gene>